<gene>
    <name evidence="2" type="ORF">M5D96_006434</name>
</gene>
<dbReference type="EMBL" id="JAMKOV010000004">
    <property type="protein sequence ID" value="KAI8040491.1"/>
    <property type="molecule type" value="Genomic_DNA"/>
</dbReference>
<protein>
    <submittedName>
        <fullName evidence="2">Uncharacterized protein</fullName>
    </submittedName>
</protein>
<name>A0A9Q0BQI7_9MUSC</name>
<organism evidence="2 3">
    <name type="scientific">Drosophila gunungcola</name>
    <name type="common">fruit fly</name>
    <dbReference type="NCBI Taxonomy" id="103775"/>
    <lineage>
        <taxon>Eukaryota</taxon>
        <taxon>Metazoa</taxon>
        <taxon>Ecdysozoa</taxon>
        <taxon>Arthropoda</taxon>
        <taxon>Hexapoda</taxon>
        <taxon>Insecta</taxon>
        <taxon>Pterygota</taxon>
        <taxon>Neoptera</taxon>
        <taxon>Endopterygota</taxon>
        <taxon>Diptera</taxon>
        <taxon>Brachycera</taxon>
        <taxon>Muscomorpha</taxon>
        <taxon>Ephydroidea</taxon>
        <taxon>Drosophilidae</taxon>
        <taxon>Drosophila</taxon>
        <taxon>Sophophora</taxon>
    </lineage>
</organism>
<proteinExistence type="predicted"/>
<sequence>MKKHVIECPNRSSLERYKLPDMLPPVEPRASDFVVESSEDWDAEPPAPTYNPQRYCEQECIIRKIQGKPPAARREFRERERRRFKEMN</sequence>
<dbReference type="Proteomes" id="UP001059596">
    <property type="component" value="Unassembled WGS sequence"/>
</dbReference>
<dbReference type="AlphaFoldDB" id="A0A9Q0BQI7"/>
<feature type="region of interest" description="Disordered" evidence="1">
    <location>
        <begin position="67"/>
        <end position="88"/>
    </location>
</feature>
<feature type="compositionally biased region" description="Basic and acidic residues" evidence="1">
    <location>
        <begin position="72"/>
        <end position="88"/>
    </location>
</feature>
<evidence type="ECO:0000313" key="2">
    <source>
        <dbReference type="EMBL" id="KAI8040491.1"/>
    </source>
</evidence>
<evidence type="ECO:0000256" key="1">
    <source>
        <dbReference type="SAM" id="MobiDB-lite"/>
    </source>
</evidence>
<comment type="caution">
    <text evidence="2">The sequence shown here is derived from an EMBL/GenBank/DDBJ whole genome shotgun (WGS) entry which is preliminary data.</text>
</comment>
<evidence type="ECO:0000313" key="3">
    <source>
        <dbReference type="Proteomes" id="UP001059596"/>
    </source>
</evidence>
<reference evidence="2" key="1">
    <citation type="journal article" date="2023" name="Genome Biol. Evol.">
        <title>Long-read-based Genome Assembly of Drosophila gunungcola Reveals Fewer Chemosensory Genes in Flower-breeding Species.</title>
        <authorList>
            <person name="Negi A."/>
            <person name="Liao B.Y."/>
            <person name="Yeh S.D."/>
        </authorList>
    </citation>
    <scope>NUCLEOTIDE SEQUENCE</scope>
    <source>
        <strain evidence="2">Sukarami</strain>
    </source>
</reference>
<accession>A0A9Q0BQI7</accession>
<keyword evidence="3" id="KW-1185">Reference proteome</keyword>